<name>A0A9W5B7N1_9HYPH</name>
<evidence type="ECO:0000313" key="2">
    <source>
        <dbReference type="Proteomes" id="UP000191933"/>
    </source>
</evidence>
<evidence type="ECO:0000313" key="1">
    <source>
        <dbReference type="EMBL" id="CUX03422.1"/>
    </source>
</evidence>
<organism evidence="1 2">
    <name type="scientific">Agrobacterium genomosp. 2 str. CFBP 5494</name>
    <dbReference type="NCBI Taxonomy" id="1183436"/>
    <lineage>
        <taxon>Bacteria</taxon>
        <taxon>Pseudomonadati</taxon>
        <taxon>Pseudomonadota</taxon>
        <taxon>Alphaproteobacteria</taxon>
        <taxon>Hyphomicrobiales</taxon>
        <taxon>Rhizobiaceae</taxon>
        <taxon>Rhizobium/Agrobacterium group</taxon>
        <taxon>Agrobacterium</taxon>
        <taxon>Agrobacterium tumefaciens complex</taxon>
    </lineage>
</organism>
<dbReference type="EMBL" id="FBVY01000047">
    <property type="protein sequence ID" value="CUX03422.1"/>
    <property type="molecule type" value="Genomic_DNA"/>
</dbReference>
<comment type="caution">
    <text evidence="1">The sequence shown here is derived from an EMBL/GenBank/DDBJ whole genome shotgun (WGS) entry which is preliminary data.</text>
</comment>
<gene>
    <name evidence="1" type="ORF">AGR2A_pb10155</name>
</gene>
<sequence>MPRTATATRSPEKIHHLASAIADVVFVFGTRIASELPRQVEALEVPASDPQGGRLCIRVSRTGAEVALRTSMPSDEELSEAADEYSFWFGLPPEVEKSLLLARLQPPAFENLATIQVWVWAVNKALMDGHPPHSSVPRNFTDLIDREAAAFRAFVTASPRTEHADRGGSGEAEG</sequence>
<dbReference type="RefSeq" id="WP_080823724.1">
    <property type="nucleotide sequence ID" value="NZ_LT009721.1"/>
</dbReference>
<accession>A0A9W5B7N1</accession>
<keyword evidence="2" id="KW-1185">Reference proteome</keyword>
<dbReference type="Proteomes" id="UP000191933">
    <property type="component" value="Unassembled WGS sequence"/>
</dbReference>
<protein>
    <submittedName>
        <fullName evidence="1">Uncharacterized protein</fullName>
    </submittedName>
</protein>
<dbReference type="AlphaFoldDB" id="A0A9W5B7N1"/>
<proteinExistence type="predicted"/>
<reference evidence="1 2" key="1">
    <citation type="submission" date="2016-01" db="EMBL/GenBank/DDBJ databases">
        <authorList>
            <person name="Regsiter A."/>
            <person name="william w."/>
        </authorList>
    </citation>
    <scope>NUCLEOTIDE SEQUENCE [LARGE SCALE GENOMIC DNA]</scope>
    <source>
        <strain evidence="1 2">CFBP 5494</strain>
    </source>
</reference>